<accession>A0ABS0A1V3</accession>
<organism evidence="1 2">
    <name type="scientific">Nonlabens mediterrranea</name>
    <dbReference type="NCBI Taxonomy" id="1419947"/>
    <lineage>
        <taxon>Bacteria</taxon>
        <taxon>Pseudomonadati</taxon>
        <taxon>Bacteroidota</taxon>
        <taxon>Flavobacteriia</taxon>
        <taxon>Flavobacteriales</taxon>
        <taxon>Flavobacteriaceae</taxon>
        <taxon>Nonlabens</taxon>
    </lineage>
</organism>
<keyword evidence="2" id="KW-1185">Reference proteome</keyword>
<keyword evidence="1" id="KW-0449">Lipoprotein</keyword>
<dbReference type="PROSITE" id="PS51257">
    <property type="entry name" value="PROKAR_LIPOPROTEIN"/>
    <property type="match status" value="1"/>
</dbReference>
<proteinExistence type="predicted"/>
<comment type="caution">
    <text evidence="1">The sequence shown here is derived from an EMBL/GenBank/DDBJ whole genome shotgun (WGS) entry which is preliminary data.</text>
</comment>
<protein>
    <submittedName>
        <fullName evidence="1">Gliding motility lipoprotein GldH</fullName>
    </submittedName>
</protein>
<evidence type="ECO:0000313" key="2">
    <source>
        <dbReference type="Proteomes" id="UP001194729"/>
    </source>
</evidence>
<dbReference type="Pfam" id="PF14109">
    <property type="entry name" value="GldH_lipo"/>
    <property type="match status" value="1"/>
</dbReference>
<feature type="non-terminal residue" evidence="1">
    <location>
        <position position="86"/>
    </location>
</feature>
<gene>
    <name evidence="1" type="ORF">FNJ87_03115</name>
</gene>
<sequence length="86" mass="10026">MRTTVFLILSCLTLVSCDQNLVDSQSIAFSDAQWPLLEAPVFKIQPVDTVNTYDMFLHMRNNHDYAYSNLYLIAEISFRRLSISYR</sequence>
<name>A0ABS0A1V3_9FLAO</name>
<dbReference type="Proteomes" id="UP001194729">
    <property type="component" value="Unassembled WGS sequence"/>
</dbReference>
<dbReference type="InterPro" id="IPR020018">
    <property type="entry name" value="Motility-assoc_lipoprot_GldH"/>
</dbReference>
<evidence type="ECO:0000313" key="1">
    <source>
        <dbReference type="EMBL" id="MBF4983362.1"/>
    </source>
</evidence>
<dbReference type="EMBL" id="JADKYU010000172">
    <property type="protein sequence ID" value="MBF4983362.1"/>
    <property type="molecule type" value="Genomic_DNA"/>
</dbReference>
<reference evidence="1 2" key="1">
    <citation type="submission" date="2020-11" db="EMBL/GenBank/DDBJ databases">
        <title>P. mediterranea TC4 genome.</title>
        <authorList>
            <person name="Molmeret M."/>
        </authorList>
    </citation>
    <scope>NUCLEOTIDE SEQUENCE [LARGE SCALE GENOMIC DNA]</scope>
    <source>
        <strain evidence="1 2">TC4</strain>
    </source>
</reference>